<reference evidence="1" key="1">
    <citation type="submission" date="2018-02" db="EMBL/GenBank/DDBJ databases">
        <title>Rhizophora mucronata_Transcriptome.</title>
        <authorList>
            <person name="Meera S.P."/>
            <person name="Sreeshan A."/>
            <person name="Augustine A."/>
        </authorList>
    </citation>
    <scope>NUCLEOTIDE SEQUENCE</scope>
    <source>
        <tissue evidence="1">Leaf</tissue>
    </source>
</reference>
<dbReference type="AlphaFoldDB" id="A0A2P2K3L5"/>
<name>A0A2P2K3L5_RHIMU</name>
<organism evidence="1">
    <name type="scientific">Rhizophora mucronata</name>
    <name type="common">Asiatic mangrove</name>
    <dbReference type="NCBI Taxonomy" id="61149"/>
    <lineage>
        <taxon>Eukaryota</taxon>
        <taxon>Viridiplantae</taxon>
        <taxon>Streptophyta</taxon>
        <taxon>Embryophyta</taxon>
        <taxon>Tracheophyta</taxon>
        <taxon>Spermatophyta</taxon>
        <taxon>Magnoliopsida</taxon>
        <taxon>eudicotyledons</taxon>
        <taxon>Gunneridae</taxon>
        <taxon>Pentapetalae</taxon>
        <taxon>rosids</taxon>
        <taxon>fabids</taxon>
        <taxon>Malpighiales</taxon>
        <taxon>Rhizophoraceae</taxon>
        <taxon>Rhizophora</taxon>
    </lineage>
</organism>
<proteinExistence type="predicted"/>
<protein>
    <submittedName>
        <fullName evidence="1">Uncharacterized protein</fullName>
    </submittedName>
</protein>
<evidence type="ECO:0000313" key="1">
    <source>
        <dbReference type="EMBL" id="MBX00318.1"/>
    </source>
</evidence>
<accession>A0A2P2K3L5</accession>
<dbReference type="EMBL" id="GGEC01019834">
    <property type="protein sequence ID" value="MBX00318.1"/>
    <property type="molecule type" value="Transcribed_RNA"/>
</dbReference>
<sequence>MPMHHTAAVPCNTNLITQVKDSEAMPNQ</sequence>